<feature type="domain" description="UPF3" evidence="4">
    <location>
        <begin position="37"/>
        <end position="202"/>
    </location>
</feature>
<evidence type="ECO:0000256" key="3">
    <source>
        <dbReference type="SAM" id="MobiDB-lite"/>
    </source>
</evidence>
<feature type="compositionally biased region" description="Basic and acidic residues" evidence="3">
    <location>
        <begin position="365"/>
        <end position="407"/>
    </location>
</feature>
<evidence type="ECO:0000259" key="4">
    <source>
        <dbReference type="Pfam" id="PF03467"/>
    </source>
</evidence>
<keyword evidence="2" id="KW-0539">Nucleus</keyword>
<dbReference type="Proteomes" id="UP000694255">
    <property type="component" value="Unassembled WGS sequence"/>
</dbReference>
<dbReference type="PANTHER" id="PTHR13112:SF0">
    <property type="entry name" value="FI21285P1"/>
    <property type="match status" value="1"/>
</dbReference>
<dbReference type="InterPro" id="IPR005120">
    <property type="entry name" value="UPF3_dom"/>
</dbReference>
<proteinExistence type="predicted"/>
<name>A0A8J5QXH0_9ASCO</name>
<feature type="compositionally biased region" description="Basic and acidic residues" evidence="3">
    <location>
        <begin position="299"/>
        <end position="319"/>
    </location>
</feature>
<evidence type="ECO:0000313" key="6">
    <source>
        <dbReference type="Proteomes" id="UP000694255"/>
    </source>
</evidence>
<comment type="caution">
    <text evidence="5">The sequence shown here is derived from an EMBL/GenBank/DDBJ whole genome shotgun (WGS) entry which is preliminary data.</text>
</comment>
<evidence type="ECO:0000256" key="2">
    <source>
        <dbReference type="ARBA" id="ARBA00023242"/>
    </source>
</evidence>
<evidence type="ECO:0000313" key="5">
    <source>
        <dbReference type="EMBL" id="KAG7666225.1"/>
    </source>
</evidence>
<dbReference type="RefSeq" id="XP_049266457.1">
    <property type="nucleotide sequence ID" value="XM_049406253.1"/>
</dbReference>
<accession>A0A8J5QXH0</accession>
<organism evidence="5 6">
    <name type="scientific">[Candida] subhashii</name>
    <dbReference type="NCBI Taxonomy" id="561895"/>
    <lineage>
        <taxon>Eukaryota</taxon>
        <taxon>Fungi</taxon>
        <taxon>Dikarya</taxon>
        <taxon>Ascomycota</taxon>
        <taxon>Saccharomycotina</taxon>
        <taxon>Pichiomycetes</taxon>
        <taxon>Debaryomycetaceae</taxon>
        <taxon>Spathaspora</taxon>
    </lineage>
</organism>
<evidence type="ECO:0000256" key="1">
    <source>
        <dbReference type="ARBA" id="ARBA00004123"/>
    </source>
</evidence>
<dbReference type="EMBL" id="JAGSYN010000030">
    <property type="protein sequence ID" value="KAG7666225.1"/>
    <property type="molecule type" value="Genomic_DNA"/>
</dbReference>
<dbReference type="GO" id="GO:0005730">
    <property type="term" value="C:nucleolus"/>
    <property type="evidence" value="ECO:0007669"/>
    <property type="project" value="TreeGrafter"/>
</dbReference>
<dbReference type="AlphaFoldDB" id="A0A8J5QXH0"/>
<feature type="region of interest" description="Disordered" evidence="3">
    <location>
        <begin position="1"/>
        <end position="30"/>
    </location>
</feature>
<dbReference type="PANTHER" id="PTHR13112">
    <property type="entry name" value="UPF3 REGULATOR OF NONSENSE TRANSCRIPTS-LIKE PROTEIN"/>
    <property type="match status" value="1"/>
</dbReference>
<dbReference type="OrthoDB" id="18087at2759"/>
<dbReference type="GeneID" id="73467048"/>
<feature type="compositionally biased region" description="Basic residues" evidence="3">
    <location>
        <begin position="262"/>
        <end position="276"/>
    </location>
</feature>
<keyword evidence="6" id="KW-1185">Reference proteome</keyword>
<dbReference type="InterPro" id="IPR039722">
    <property type="entry name" value="Upf3"/>
</dbReference>
<gene>
    <name evidence="5" type="ORF">J8A68_000247</name>
</gene>
<dbReference type="GO" id="GO:0005737">
    <property type="term" value="C:cytoplasm"/>
    <property type="evidence" value="ECO:0007669"/>
    <property type="project" value="TreeGrafter"/>
</dbReference>
<comment type="subcellular location">
    <subcellularLocation>
        <location evidence="1">Nucleus</location>
    </subcellularLocation>
</comment>
<dbReference type="GO" id="GO:0000184">
    <property type="term" value="P:nuclear-transcribed mRNA catabolic process, nonsense-mediated decay"/>
    <property type="evidence" value="ECO:0007669"/>
    <property type="project" value="InterPro"/>
</dbReference>
<dbReference type="Pfam" id="PF03467">
    <property type="entry name" value="Smg4_UPF3"/>
    <property type="match status" value="1"/>
</dbReference>
<dbReference type="GO" id="GO:0003729">
    <property type="term" value="F:mRNA binding"/>
    <property type="evidence" value="ECO:0007669"/>
    <property type="project" value="TreeGrafter"/>
</dbReference>
<dbReference type="CDD" id="cd12455">
    <property type="entry name" value="RRM_like_Smg4_UPF3"/>
    <property type="match status" value="1"/>
</dbReference>
<sequence>MASITPRRNPPKGRKHPFETSSGKPSSASSNIKRNINLKLTIRLLPPSLTESEFLNQLATYYPHHATKIAHSYYIRGSYPLKPFEIPVYSRAYISFNSENDVNEFQNLLRGKSFFDETNDLMIPIIEKSIYHKMIDSKKGRPSSVTTKGVKGGIENNDIYLKFLAYLKHELDEFDLMKLSKSIKKKVPPDENEKRAEKSKKKQIEKGPKPKSKKGPEAVQGVVAKKDVQEKHKIQIEKVNYEPQAREQPEKNTSKGGPELVKHKKARQRRDKSKKPKPAEDLSARKPDGNRAQVNKEPAVAKDTKKPPPTAEKEIDNKLSKSIPEGEVSLKNETRNKPTRSSRRKDSERNKGGKSRESKSASSKEPPERDSKPTVKPIDQKEGSQKEAKTLRKSSHKEAESTHDKSSAGHKPPTAKKSQSRKDWLPRPRVQNKPKMENE</sequence>
<feature type="compositionally biased region" description="Basic and acidic residues" evidence="3">
    <location>
        <begin position="187"/>
        <end position="208"/>
    </location>
</feature>
<protein>
    <recommendedName>
        <fullName evidence="4">UPF3 domain-containing protein</fullName>
    </recommendedName>
</protein>
<dbReference type="GO" id="GO:0045727">
    <property type="term" value="P:positive regulation of translation"/>
    <property type="evidence" value="ECO:0007669"/>
    <property type="project" value="TreeGrafter"/>
</dbReference>
<feature type="compositionally biased region" description="Polar residues" evidence="3">
    <location>
        <begin position="19"/>
        <end position="30"/>
    </location>
</feature>
<feature type="compositionally biased region" description="Basic and acidic residues" evidence="3">
    <location>
        <begin position="224"/>
        <end position="253"/>
    </location>
</feature>
<feature type="compositionally biased region" description="Basic and acidic residues" evidence="3">
    <location>
        <begin position="277"/>
        <end position="289"/>
    </location>
</feature>
<reference evidence="5 6" key="1">
    <citation type="journal article" date="2021" name="DNA Res.">
        <title>Genome analysis of Candida subhashii reveals its hybrid nature and dual mitochondrial genome conformations.</title>
        <authorList>
            <person name="Mixao V."/>
            <person name="Hegedusova E."/>
            <person name="Saus E."/>
            <person name="Pryszcz L.P."/>
            <person name="Cillingova A."/>
            <person name="Nosek J."/>
            <person name="Gabaldon T."/>
        </authorList>
    </citation>
    <scope>NUCLEOTIDE SEQUENCE [LARGE SCALE GENOMIC DNA]</scope>
    <source>
        <strain evidence="5 6">CBS 10753</strain>
    </source>
</reference>
<feature type="compositionally biased region" description="Basic and acidic residues" evidence="3">
    <location>
        <begin position="344"/>
        <end position="359"/>
    </location>
</feature>
<feature type="region of interest" description="Disordered" evidence="3">
    <location>
        <begin position="185"/>
        <end position="439"/>
    </location>
</feature>